<dbReference type="InterPro" id="IPR045337">
    <property type="entry name" value="MmgE_PrpD_C"/>
</dbReference>
<dbReference type="InterPro" id="IPR036148">
    <property type="entry name" value="MmgE/PrpD_sf"/>
</dbReference>
<dbReference type="Gene3D" id="1.10.4100.10">
    <property type="entry name" value="2-methylcitrate dehydratase PrpD"/>
    <property type="match status" value="1"/>
</dbReference>
<evidence type="ECO:0000256" key="1">
    <source>
        <dbReference type="ARBA" id="ARBA00006174"/>
    </source>
</evidence>
<dbReference type="NCBIfam" id="NF006943">
    <property type="entry name" value="PRK09425.1"/>
    <property type="match status" value="1"/>
</dbReference>
<dbReference type="EC" id="4.2.1.79" evidence="6"/>
<name>A0A3B0X2S6_9ZZZZ</name>
<evidence type="ECO:0000256" key="2">
    <source>
        <dbReference type="ARBA" id="ARBA00022532"/>
    </source>
</evidence>
<dbReference type="GO" id="GO:0006099">
    <property type="term" value="P:tricarboxylic acid cycle"/>
    <property type="evidence" value="ECO:0007669"/>
    <property type="project" value="UniProtKB-KW"/>
</dbReference>
<proteinExistence type="inferred from homology"/>
<feature type="domain" description="MmgE/PrpD N-terminal" evidence="4">
    <location>
        <begin position="21"/>
        <end position="258"/>
    </location>
</feature>
<accession>A0A3B0X2S6</accession>
<dbReference type="GO" id="GO:0019679">
    <property type="term" value="P:propionate metabolic process, methylcitrate cycle"/>
    <property type="evidence" value="ECO:0007669"/>
    <property type="project" value="InterPro"/>
</dbReference>
<dbReference type="PANTHER" id="PTHR16943">
    <property type="entry name" value="2-METHYLCITRATE DEHYDRATASE-RELATED"/>
    <property type="match status" value="1"/>
</dbReference>
<dbReference type="NCBIfam" id="TIGR02330">
    <property type="entry name" value="prpD"/>
    <property type="match status" value="1"/>
</dbReference>
<dbReference type="GO" id="GO:0051537">
    <property type="term" value="F:2 iron, 2 sulfur cluster binding"/>
    <property type="evidence" value="ECO:0007669"/>
    <property type="project" value="InterPro"/>
</dbReference>
<dbReference type="AlphaFoldDB" id="A0A3B0X2S6"/>
<dbReference type="PANTHER" id="PTHR16943:SF8">
    <property type="entry name" value="2-METHYLCITRATE DEHYDRATASE"/>
    <property type="match status" value="1"/>
</dbReference>
<keyword evidence="2" id="KW-0816">Tricarboxylic acid cycle</keyword>
<dbReference type="InterPro" id="IPR005656">
    <property type="entry name" value="MmgE_PrpD"/>
</dbReference>
<sequence>MKNFDPEIQKITDYCFSEKRFSDGVLNMAKYALMDAMSCAMLSLKNPHCLQHINPLLNQFGLNPENRQRGIIIPGTAFKLDLFQASYVISSMTRWLDYNDTWLAKEWGHPSDNIGAIISAIIFTQQNTDIKFTMDDMLDAIIRAYEIQGVLALDNSFNKAGYDHVVLVRLSSAALAIRLMGGTKQQCNNALSNVFMDGACLRAYRHTPNTGWRKSWAAGDASRQGVYHAFQALNGEMGYPTALTAEQWGFNHVILRDRPLLSNNEYNDYVMRNILYKITYPIEFHAQTAVECAIHLHKIFKEKYQANIDNIKSINISTHEAAMRIINKTGALNNPADRDHCIQYGIAVALLDGQLESHMFADAYASNTTLDKLRGKMQIQENPEYTRLYFDSNKRAIANKIEILYIDGQSEEMEIHYPLGHRERRNEAIPLLVNKFNRSINERFDSDTAKTIENITSDIEQLKLYPVEQWLSLWKK</sequence>
<dbReference type="SUPFAM" id="SSF103378">
    <property type="entry name" value="2-methylcitrate dehydratase PrpD"/>
    <property type="match status" value="1"/>
</dbReference>
<keyword evidence="3 6" id="KW-0456">Lyase</keyword>
<evidence type="ECO:0000259" key="5">
    <source>
        <dbReference type="Pfam" id="PF19305"/>
    </source>
</evidence>
<evidence type="ECO:0000256" key="3">
    <source>
        <dbReference type="ARBA" id="ARBA00023239"/>
    </source>
</evidence>
<dbReference type="Pfam" id="PF03972">
    <property type="entry name" value="MmgE_PrpD_N"/>
    <property type="match status" value="1"/>
</dbReference>
<dbReference type="EMBL" id="UOFG01000058">
    <property type="protein sequence ID" value="VAW59020.1"/>
    <property type="molecule type" value="Genomic_DNA"/>
</dbReference>
<evidence type="ECO:0000313" key="6">
    <source>
        <dbReference type="EMBL" id="VAW59020.1"/>
    </source>
</evidence>
<comment type="similarity">
    <text evidence="1">Belongs to the PrpD family.</text>
</comment>
<dbReference type="InterPro" id="IPR045336">
    <property type="entry name" value="MmgE_PrpD_N"/>
</dbReference>
<gene>
    <name evidence="6" type="ORF">MNBD_GAMMA11-1099</name>
</gene>
<evidence type="ECO:0000259" key="4">
    <source>
        <dbReference type="Pfam" id="PF03972"/>
    </source>
</evidence>
<protein>
    <submittedName>
        <fullName evidence="6">2-methylcitrate dehydratase</fullName>
        <ecNumber evidence="6">4.2.1.79</ecNumber>
    </submittedName>
</protein>
<dbReference type="InterPro" id="IPR042183">
    <property type="entry name" value="MmgE/PrpD_sf_1"/>
</dbReference>
<organism evidence="6">
    <name type="scientific">hydrothermal vent metagenome</name>
    <dbReference type="NCBI Taxonomy" id="652676"/>
    <lineage>
        <taxon>unclassified sequences</taxon>
        <taxon>metagenomes</taxon>
        <taxon>ecological metagenomes</taxon>
    </lineage>
</organism>
<reference evidence="6" key="1">
    <citation type="submission" date="2018-06" db="EMBL/GenBank/DDBJ databases">
        <authorList>
            <person name="Zhirakovskaya E."/>
        </authorList>
    </citation>
    <scope>NUCLEOTIDE SEQUENCE</scope>
</reference>
<dbReference type="Pfam" id="PF19305">
    <property type="entry name" value="MmgE_PrpD_C"/>
    <property type="match status" value="1"/>
</dbReference>
<dbReference type="Gene3D" id="3.30.1330.120">
    <property type="entry name" value="2-methylcitrate dehydratase PrpD"/>
    <property type="match status" value="1"/>
</dbReference>
<dbReference type="InterPro" id="IPR042188">
    <property type="entry name" value="MmgE/PrpD_sf_2"/>
</dbReference>
<feature type="domain" description="MmgE/PrpD C-terminal" evidence="5">
    <location>
        <begin position="280"/>
        <end position="460"/>
    </location>
</feature>
<dbReference type="GO" id="GO:0047547">
    <property type="term" value="F:2-methylcitrate dehydratase activity"/>
    <property type="evidence" value="ECO:0007669"/>
    <property type="project" value="UniProtKB-EC"/>
</dbReference>
<dbReference type="InterPro" id="IPR012705">
    <property type="entry name" value="2Me_IsoCit_deHydtase_PrpD"/>
</dbReference>